<dbReference type="GO" id="GO:0000139">
    <property type="term" value="C:Golgi membrane"/>
    <property type="evidence" value="ECO:0007669"/>
    <property type="project" value="TreeGrafter"/>
</dbReference>
<keyword evidence="4" id="KW-0156">Chromatin regulator</keyword>
<sequence length="201" mass="23481">MVETDPIEEKPSPGRIPDLNSNWCTDTPVRKLNVNDAAKARELSAVSFPIYYPMDYFIDSFANQDRCFSAGIFDPYPDGILLGFVIALPDYVADEDRAQFYSDAERDLIEKNDRKVAYIASLAVHPQAMRRRIGTRLINSLLFYLQQSKPETSCVFLHVKTDNDRAMQFYERNQFIRHSFIKDYYNENVHAYIYARQIRLR</sequence>
<proteinExistence type="inferred from homology"/>
<dbReference type="EC" id="2.3.1.48" evidence="1"/>
<evidence type="ECO:0000256" key="5">
    <source>
        <dbReference type="ARBA" id="ARBA00023315"/>
    </source>
</evidence>
<comment type="catalytic activity">
    <reaction evidence="9">
        <text>L-lysyl-[protein] + acetyl-CoA = N(6)-acetyl-L-lysyl-[protein] + CoA + H(+)</text>
        <dbReference type="Rhea" id="RHEA:45948"/>
        <dbReference type="Rhea" id="RHEA-COMP:9752"/>
        <dbReference type="Rhea" id="RHEA-COMP:10731"/>
        <dbReference type="ChEBI" id="CHEBI:15378"/>
        <dbReference type="ChEBI" id="CHEBI:29969"/>
        <dbReference type="ChEBI" id="CHEBI:57287"/>
        <dbReference type="ChEBI" id="CHEBI:57288"/>
        <dbReference type="ChEBI" id="CHEBI:61930"/>
        <dbReference type="EC" id="2.3.1.48"/>
    </reaction>
</comment>
<evidence type="ECO:0000256" key="7">
    <source>
        <dbReference type="ARBA" id="ARBA00026111"/>
    </source>
</evidence>
<dbReference type="InterPro" id="IPR000182">
    <property type="entry name" value="GNAT_dom"/>
</dbReference>
<keyword evidence="5" id="KW-0012">Acyltransferase</keyword>
<dbReference type="Pfam" id="PF00583">
    <property type="entry name" value="Acetyltransf_1"/>
    <property type="match status" value="1"/>
</dbReference>
<evidence type="ECO:0000313" key="12">
    <source>
        <dbReference type="Proteomes" id="UP000492821"/>
    </source>
</evidence>
<dbReference type="GO" id="GO:0004402">
    <property type="term" value="F:histone acetyltransferase activity"/>
    <property type="evidence" value="ECO:0007669"/>
    <property type="project" value="TreeGrafter"/>
</dbReference>
<keyword evidence="3" id="KW-0159">Chromosome partition</keyword>
<organism evidence="12 13">
    <name type="scientific">Panagrellus redivivus</name>
    <name type="common">Microworm</name>
    <dbReference type="NCBI Taxonomy" id="6233"/>
    <lineage>
        <taxon>Eukaryota</taxon>
        <taxon>Metazoa</taxon>
        <taxon>Ecdysozoa</taxon>
        <taxon>Nematoda</taxon>
        <taxon>Chromadorea</taxon>
        <taxon>Rhabditida</taxon>
        <taxon>Tylenchina</taxon>
        <taxon>Panagrolaimomorpha</taxon>
        <taxon>Panagrolaimoidea</taxon>
        <taxon>Panagrolaimidae</taxon>
        <taxon>Panagrellus</taxon>
    </lineage>
</organism>
<dbReference type="AlphaFoldDB" id="A0A7E4ZZU9"/>
<evidence type="ECO:0000256" key="8">
    <source>
        <dbReference type="ARBA" id="ARBA00026144"/>
    </source>
</evidence>
<dbReference type="GO" id="GO:0120518">
    <property type="term" value="F:protein N-terminal-methionine acetyltransferase activity"/>
    <property type="evidence" value="ECO:0007669"/>
    <property type="project" value="UniProtKB-EC"/>
</dbReference>
<dbReference type="PANTHER" id="PTHR14744">
    <property type="entry name" value="N-ALPHA-ACETYLTRANSFERASE 60"/>
    <property type="match status" value="1"/>
</dbReference>
<dbReference type="Proteomes" id="UP000492821">
    <property type="component" value="Unassembled WGS sequence"/>
</dbReference>
<accession>A0A7E4ZZU9</accession>
<protein>
    <recommendedName>
        <fullName evidence="8">N-alpha-acetyltransferase 60</fullName>
        <ecNumber evidence="7">2.3.1.259</ecNumber>
        <ecNumber evidence="1">2.3.1.48</ecNumber>
    </recommendedName>
</protein>
<evidence type="ECO:0000256" key="4">
    <source>
        <dbReference type="ARBA" id="ARBA00022853"/>
    </source>
</evidence>
<evidence type="ECO:0000259" key="11">
    <source>
        <dbReference type="PROSITE" id="PS51186"/>
    </source>
</evidence>
<evidence type="ECO:0000256" key="9">
    <source>
        <dbReference type="ARBA" id="ARBA00048017"/>
    </source>
</evidence>
<dbReference type="Gene3D" id="3.40.630.30">
    <property type="match status" value="1"/>
</dbReference>
<name>A0A7E4ZZU9_PANRE</name>
<feature type="domain" description="N-acetyltransferase" evidence="11">
    <location>
        <begin position="27"/>
        <end position="199"/>
    </location>
</feature>
<dbReference type="InterPro" id="IPR016181">
    <property type="entry name" value="Acyl_CoA_acyltransferase"/>
</dbReference>
<dbReference type="CDD" id="cd04301">
    <property type="entry name" value="NAT_SF"/>
    <property type="match status" value="1"/>
</dbReference>
<evidence type="ECO:0000256" key="2">
    <source>
        <dbReference type="ARBA" id="ARBA00022679"/>
    </source>
</evidence>
<comment type="similarity">
    <text evidence="6">Belongs to the acetyltransferase family. NAA60 subfamily.</text>
</comment>
<keyword evidence="12" id="KW-1185">Reference proteome</keyword>
<dbReference type="GO" id="GO:0007059">
    <property type="term" value="P:chromosome segregation"/>
    <property type="evidence" value="ECO:0007669"/>
    <property type="project" value="UniProtKB-KW"/>
</dbReference>
<dbReference type="PROSITE" id="PS51186">
    <property type="entry name" value="GNAT"/>
    <property type="match status" value="1"/>
</dbReference>
<evidence type="ECO:0000256" key="3">
    <source>
        <dbReference type="ARBA" id="ARBA00022829"/>
    </source>
</evidence>
<dbReference type="InterPro" id="IPR045141">
    <property type="entry name" value="NAA60-like"/>
</dbReference>
<dbReference type="WBParaSite" id="Pan_g609.t1">
    <property type="protein sequence ID" value="Pan_g609.t1"/>
    <property type="gene ID" value="Pan_g609"/>
</dbReference>
<evidence type="ECO:0000313" key="13">
    <source>
        <dbReference type="WBParaSite" id="Pan_g609.t1"/>
    </source>
</evidence>
<reference evidence="13" key="2">
    <citation type="submission" date="2020-10" db="UniProtKB">
        <authorList>
            <consortium name="WormBaseParasite"/>
        </authorList>
    </citation>
    <scope>IDENTIFICATION</scope>
</reference>
<keyword evidence="2" id="KW-0808">Transferase</keyword>
<dbReference type="PANTHER" id="PTHR14744:SF15">
    <property type="entry name" value="N-ALPHA-ACETYLTRANSFERASE 60"/>
    <property type="match status" value="1"/>
</dbReference>
<comment type="catalytic activity">
    <reaction evidence="10">
        <text>N-terminal L-methionyl-[transmembrane protein] + acetyl-CoA = N-terminal N(alpha)-acetyl-L-methionyl-[transmembrane protein] + CoA + H(+)</text>
        <dbReference type="Rhea" id="RHEA:50604"/>
        <dbReference type="Rhea" id="RHEA-COMP:12745"/>
        <dbReference type="Rhea" id="RHEA-COMP:12746"/>
        <dbReference type="ChEBI" id="CHEBI:15378"/>
        <dbReference type="ChEBI" id="CHEBI:57287"/>
        <dbReference type="ChEBI" id="CHEBI:57288"/>
        <dbReference type="ChEBI" id="CHEBI:64731"/>
        <dbReference type="ChEBI" id="CHEBI:133414"/>
        <dbReference type="EC" id="2.3.1.259"/>
    </reaction>
</comment>
<dbReference type="EC" id="2.3.1.259" evidence="7"/>
<reference evidence="12" key="1">
    <citation type="journal article" date="2013" name="Genetics">
        <title>The draft genome and transcriptome of Panagrellus redivivus are shaped by the harsh demands of a free-living lifestyle.</title>
        <authorList>
            <person name="Srinivasan J."/>
            <person name="Dillman A.R."/>
            <person name="Macchietto M.G."/>
            <person name="Heikkinen L."/>
            <person name="Lakso M."/>
            <person name="Fracchia K.M."/>
            <person name="Antoshechkin I."/>
            <person name="Mortazavi A."/>
            <person name="Wong G."/>
            <person name="Sternberg P.W."/>
        </authorList>
    </citation>
    <scope>NUCLEOTIDE SEQUENCE [LARGE SCALE GENOMIC DNA]</scope>
    <source>
        <strain evidence="12">MT8872</strain>
    </source>
</reference>
<evidence type="ECO:0000256" key="6">
    <source>
        <dbReference type="ARBA" id="ARBA00025774"/>
    </source>
</evidence>
<evidence type="ECO:0000256" key="1">
    <source>
        <dbReference type="ARBA" id="ARBA00013184"/>
    </source>
</evidence>
<evidence type="ECO:0000256" key="10">
    <source>
        <dbReference type="ARBA" id="ARBA00048848"/>
    </source>
</evidence>
<dbReference type="SUPFAM" id="SSF55729">
    <property type="entry name" value="Acyl-CoA N-acyltransferases (Nat)"/>
    <property type="match status" value="1"/>
</dbReference>